<sequence length="167" mass="18057">VSLMTLALVGLMLPVERPDVFIEVHMEMWHFRNGELLDYSHHPGTLTNGGADFAEDQLGDSPATDPAKWIGVSNDATAPSAAWTEIPNEITTGGMERAVASYTNDGTGQWNMTVTYNPTETGSCQLAGLYWSLAGTTLFCADQMSSQVNYEASDTIQIRFSLTLSGS</sequence>
<feature type="non-terminal residue" evidence="1">
    <location>
        <position position="1"/>
    </location>
</feature>
<dbReference type="AlphaFoldDB" id="X1A345"/>
<protein>
    <submittedName>
        <fullName evidence="1">Uncharacterized protein</fullName>
    </submittedName>
</protein>
<reference evidence="1" key="1">
    <citation type="journal article" date="2014" name="Front. Microbiol.">
        <title>High frequency of phylogenetically diverse reductive dehalogenase-homologous genes in deep subseafloor sedimentary metagenomes.</title>
        <authorList>
            <person name="Kawai M."/>
            <person name="Futagami T."/>
            <person name="Toyoda A."/>
            <person name="Takaki Y."/>
            <person name="Nishi S."/>
            <person name="Hori S."/>
            <person name="Arai W."/>
            <person name="Tsubouchi T."/>
            <person name="Morono Y."/>
            <person name="Uchiyama I."/>
            <person name="Ito T."/>
            <person name="Fujiyama A."/>
            <person name="Inagaki F."/>
            <person name="Takami H."/>
        </authorList>
    </citation>
    <scope>NUCLEOTIDE SEQUENCE</scope>
    <source>
        <strain evidence="1">Expedition CK06-06</strain>
    </source>
</reference>
<evidence type="ECO:0000313" key="1">
    <source>
        <dbReference type="EMBL" id="GAG76465.1"/>
    </source>
</evidence>
<proteinExistence type="predicted"/>
<accession>X1A345</accession>
<dbReference type="EMBL" id="BART01017318">
    <property type="protein sequence ID" value="GAG76465.1"/>
    <property type="molecule type" value="Genomic_DNA"/>
</dbReference>
<name>X1A345_9ZZZZ</name>
<gene>
    <name evidence="1" type="ORF">S01H4_33006</name>
</gene>
<organism evidence="1">
    <name type="scientific">marine sediment metagenome</name>
    <dbReference type="NCBI Taxonomy" id="412755"/>
    <lineage>
        <taxon>unclassified sequences</taxon>
        <taxon>metagenomes</taxon>
        <taxon>ecological metagenomes</taxon>
    </lineage>
</organism>
<comment type="caution">
    <text evidence="1">The sequence shown here is derived from an EMBL/GenBank/DDBJ whole genome shotgun (WGS) entry which is preliminary data.</text>
</comment>